<dbReference type="RefSeq" id="XP_033599080.1">
    <property type="nucleotide sequence ID" value="XM_033744303.1"/>
</dbReference>
<proteinExistence type="inferred from homology"/>
<dbReference type="OrthoDB" id="2993351at2759"/>
<dbReference type="PROSITE" id="PS51891">
    <property type="entry name" value="CENP_V_GFA"/>
    <property type="match status" value="1"/>
</dbReference>
<keyword evidence="7" id="KW-1185">Reference proteome</keyword>
<dbReference type="Proteomes" id="UP000799437">
    <property type="component" value="Unassembled WGS sequence"/>
</dbReference>
<keyword evidence="3" id="KW-0862">Zinc</keyword>
<evidence type="ECO:0000313" key="6">
    <source>
        <dbReference type="EMBL" id="KAF2756629.1"/>
    </source>
</evidence>
<evidence type="ECO:0000256" key="3">
    <source>
        <dbReference type="ARBA" id="ARBA00022833"/>
    </source>
</evidence>
<protein>
    <recommendedName>
        <fullName evidence="5">CENP-V/GFA domain-containing protein</fullName>
    </recommendedName>
</protein>
<evidence type="ECO:0000256" key="1">
    <source>
        <dbReference type="ARBA" id="ARBA00005495"/>
    </source>
</evidence>
<dbReference type="InterPro" id="IPR011057">
    <property type="entry name" value="Mss4-like_sf"/>
</dbReference>
<dbReference type="Pfam" id="PF04828">
    <property type="entry name" value="GFA"/>
    <property type="match status" value="1"/>
</dbReference>
<evidence type="ECO:0000256" key="2">
    <source>
        <dbReference type="ARBA" id="ARBA00022723"/>
    </source>
</evidence>
<gene>
    <name evidence="6" type="ORF">EJ05DRAFT_477736</name>
</gene>
<dbReference type="GO" id="GO:0016846">
    <property type="term" value="F:carbon-sulfur lyase activity"/>
    <property type="evidence" value="ECO:0007669"/>
    <property type="project" value="InterPro"/>
</dbReference>
<dbReference type="SUPFAM" id="SSF51316">
    <property type="entry name" value="Mss4-like"/>
    <property type="match status" value="1"/>
</dbReference>
<feature type="region of interest" description="Disordered" evidence="4">
    <location>
        <begin position="1"/>
        <end position="20"/>
    </location>
</feature>
<accession>A0A6A6W3B6</accession>
<dbReference type="EMBL" id="ML996575">
    <property type="protein sequence ID" value="KAF2756629.1"/>
    <property type="molecule type" value="Genomic_DNA"/>
</dbReference>
<evidence type="ECO:0000259" key="5">
    <source>
        <dbReference type="PROSITE" id="PS51891"/>
    </source>
</evidence>
<dbReference type="PANTHER" id="PTHR28620">
    <property type="entry name" value="CENTROMERE PROTEIN V"/>
    <property type="match status" value="1"/>
</dbReference>
<sequence>MSSTESTGNTIVASTQPTASTPLTTHAGSCHCGTVTFTVRSPAFPGQVVVSCNCSICSTHGYLLIYRPHEDFVFTAGEDRLRVYSFPGVHKGKIGHWFCPECGTSVYAASTDPGYHGAGFKAVNVRTLKDVDLRSLELKLVDGRSL</sequence>
<comment type="similarity">
    <text evidence="1">Belongs to the Gfa family.</text>
</comment>
<evidence type="ECO:0000313" key="7">
    <source>
        <dbReference type="Proteomes" id="UP000799437"/>
    </source>
</evidence>
<reference evidence="6" key="1">
    <citation type="journal article" date="2020" name="Stud. Mycol.">
        <title>101 Dothideomycetes genomes: a test case for predicting lifestyles and emergence of pathogens.</title>
        <authorList>
            <person name="Haridas S."/>
            <person name="Albert R."/>
            <person name="Binder M."/>
            <person name="Bloem J."/>
            <person name="Labutti K."/>
            <person name="Salamov A."/>
            <person name="Andreopoulos B."/>
            <person name="Baker S."/>
            <person name="Barry K."/>
            <person name="Bills G."/>
            <person name="Bluhm B."/>
            <person name="Cannon C."/>
            <person name="Castanera R."/>
            <person name="Culley D."/>
            <person name="Daum C."/>
            <person name="Ezra D."/>
            <person name="Gonzalez J."/>
            <person name="Henrissat B."/>
            <person name="Kuo A."/>
            <person name="Liang C."/>
            <person name="Lipzen A."/>
            <person name="Lutzoni F."/>
            <person name="Magnuson J."/>
            <person name="Mondo S."/>
            <person name="Nolan M."/>
            <person name="Ohm R."/>
            <person name="Pangilinan J."/>
            <person name="Park H.-J."/>
            <person name="Ramirez L."/>
            <person name="Alfaro M."/>
            <person name="Sun H."/>
            <person name="Tritt A."/>
            <person name="Yoshinaga Y."/>
            <person name="Zwiers L.-H."/>
            <person name="Turgeon B."/>
            <person name="Goodwin S."/>
            <person name="Spatafora J."/>
            <person name="Crous P."/>
            <person name="Grigoriev I."/>
        </authorList>
    </citation>
    <scope>NUCLEOTIDE SEQUENCE</scope>
    <source>
        <strain evidence="6">CBS 121739</strain>
    </source>
</reference>
<keyword evidence="2" id="KW-0479">Metal-binding</keyword>
<dbReference type="PANTHER" id="PTHR28620:SF1">
    <property type="entry name" value="CENP-V_GFA DOMAIN-CONTAINING PROTEIN"/>
    <property type="match status" value="1"/>
</dbReference>
<feature type="domain" description="CENP-V/GFA" evidence="5">
    <location>
        <begin position="26"/>
        <end position="146"/>
    </location>
</feature>
<dbReference type="Gene3D" id="2.170.150.70">
    <property type="match status" value="1"/>
</dbReference>
<dbReference type="GO" id="GO:0046872">
    <property type="term" value="F:metal ion binding"/>
    <property type="evidence" value="ECO:0007669"/>
    <property type="project" value="UniProtKB-KW"/>
</dbReference>
<name>A0A6A6W3B6_9PEZI</name>
<evidence type="ECO:0000256" key="4">
    <source>
        <dbReference type="SAM" id="MobiDB-lite"/>
    </source>
</evidence>
<dbReference type="InterPro" id="IPR052355">
    <property type="entry name" value="CENP-V-like"/>
</dbReference>
<organism evidence="6 7">
    <name type="scientific">Pseudovirgaria hyperparasitica</name>
    <dbReference type="NCBI Taxonomy" id="470096"/>
    <lineage>
        <taxon>Eukaryota</taxon>
        <taxon>Fungi</taxon>
        <taxon>Dikarya</taxon>
        <taxon>Ascomycota</taxon>
        <taxon>Pezizomycotina</taxon>
        <taxon>Dothideomycetes</taxon>
        <taxon>Dothideomycetes incertae sedis</taxon>
        <taxon>Acrospermales</taxon>
        <taxon>Acrospermaceae</taxon>
        <taxon>Pseudovirgaria</taxon>
    </lineage>
</organism>
<dbReference type="AlphaFoldDB" id="A0A6A6W3B6"/>
<dbReference type="InterPro" id="IPR006913">
    <property type="entry name" value="CENP-V/GFA"/>
</dbReference>
<dbReference type="GeneID" id="54485357"/>